<sequence>MSGKSRCIIGKRALVIEFIIPDFSAIFIIPHQMDTIPHMENAKETASFPDVITEFVNSDKFPQKSDVITPKIIINPHKIFIFNLPHIHLMHNMKKRMIILT</sequence>
<accession>A0A645HVE1</accession>
<evidence type="ECO:0000313" key="1">
    <source>
        <dbReference type="EMBL" id="MPN42988.1"/>
    </source>
</evidence>
<dbReference type="AlphaFoldDB" id="A0A645HVE1"/>
<name>A0A645HVE1_9ZZZZ</name>
<protein>
    <submittedName>
        <fullName evidence="1">Uncharacterized protein</fullName>
    </submittedName>
</protein>
<dbReference type="EMBL" id="VSSQ01101088">
    <property type="protein sequence ID" value="MPN42988.1"/>
    <property type="molecule type" value="Genomic_DNA"/>
</dbReference>
<comment type="caution">
    <text evidence="1">The sequence shown here is derived from an EMBL/GenBank/DDBJ whole genome shotgun (WGS) entry which is preliminary data.</text>
</comment>
<reference evidence="1" key="1">
    <citation type="submission" date="2019-08" db="EMBL/GenBank/DDBJ databases">
        <authorList>
            <person name="Kucharzyk K."/>
            <person name="Murdoch R.W."/>
            <person name="Higgins S."/>
            <person name="Loffler F."/>
        </authorList>
    </citation>
    <scope>NUCLEOTIDE SEQUENCE</scope>
</reference>
<gene>
    <name evidence="1" type="ORF">SDC9_190547</name>
</gene>
<proteinExistence type="predicted"/>
<organism evidence="1">
    <name type="scientific">bioreactor metagenome</name>
    <dbReference type="NCBI Taxonomy" id="1076179"/>
    <lineage>
        <taxon>unclassified sequences</taxon>
        <taxon>metagenomes</taxon>
        <taxon>ecological metagenomes</taxon>
    </lineage>
</organism>